<name>A0A256G180_9HYPH</name>
<keyword evidence="3" id="KW-1185">Reference proteome</keyword>
<accession>A0A256G180</accession>
<keyword evidence="1" id="KW-0812">Transmembrane</keyword>
<feature type="transmembrane region" description="Helical" evidence="1">
    <location>
        <begin position="118"/>
        <end position="135"/>
    </location>
</feature>
<evidence type="ECO:0000313" key="2">
    <source>
        <dbReference type="EMBL" id="OYR20778.1"/>
    </source>
</evidence>
<feature type="transmembrane region" description="Helical" evidence="1">
    <location>
        <begin position="25"/>
        <end position="44"/>
    </location>
</feature>
<feature type="transmembrane region" description="Helical" evidence="1">
    <location>
        <begin position="50"/>
        <end position="71"/>
    </location>
</feature>
<protein>
    <submittedName>
        <fullName evidence="2">Putative membrane protein</fullName>
    </submittedName>
</protein>
<evidence type="ECO:0000313" key="3">
    <source>
        <dbReference type="Proteomes" id="UP000215590"/>
    </source>
</evidence>
<dbReference type="Pfam" id="PF04304">
    <property type="entry name" value="DUF454"/>
    <property type="match status" value="1"/>
</dbReference>
<dbReference type="InterPro" id="IPR007401">
    <property type="entry name" value="DUF454"/>
</dbReference>
<gene>
    <name evidence="2" type="ORF">CEV31_1062</name>
</gene>
<organism evidence="2 3">
    <name type="scientific">Brucella thiophenivorans</name>
    <dbReference type="NCBI Taxonomy" id="571255"/>
    <lineage>
        <taxon>Bacteria</taxon>
        <taxon>Pseudomonadati</taxon>
        <taxon>Pseudomonadota</taxon>
        <taxon>Alphaproteobacteria</taxon>
        <taxon>Hyphomicrobiales</taxon>
        <taxon>Brucellaceae</taxon>
        <taxon>Brucella/Ochrobactrum group</taxon>
        <taxon>Brucella</taxon>
    </lineage>
</organism>
<evidence type="ECO:0000256" key="1">
    <source>
        <dbReference type="SAM" id="Phobius"/>
    </source>
</evidence>
<dbReference type="OrthoDB" id="8454627at2"/>
<dbReference type="GO" id="GO:0005886">
    <property type="term" value="C:plasma membrane"/>
    <property type="evidence" value="ECO:0007669"/>
    <property type="project" value="TreeGrafter"/>
</dbReference>
<dbReference type="AlphaFoldDB" id="A0A256G180"/>
<dbReference type="PANTHER" id="PTHR35813">
    <property type="entry name" value="INNER MEMBRANE PROTEIN YBAN"/>
    <property type="match status" value="1"/>
</dbReference>
<dbReference type="Proteomes" id="UP000215590">
    <property type="component" value="Unassembled WGS sequence"/>
</dbReference>
<dbReference type="EMBL" id="NNRJ01000014">
    <property type="protein sequence ID" value="OYR20778.1"/>
    <property type="molecule type" value="Genomic_DNA"/>
</dbReference>
<dbReference type="PANTHER" id="PTHR35813:SF1">
    <property type="entry name" value="INNER MEMBRANE PROTEIN YBAN"/>
    <property type="match status" value="1"/>
</dbReference>
<proteinExistence type="predicted"/>
<sequence>MDVSDFTIAARSVSLSAYPDEGQRAGYLALGLLLVLAALIGLQLSLMPSALFAFCATLCFVQLSPKTLRWFQTTRSMRRIIQAWRATNAVPVVFRCALLSLIVLICLVGLAFEPHLLALELVINVLFCAVVLLFMGPQDRRMTSDTE</sequence>
<keyword evidence="1" id="KW-1133">Transmembrane helix</keyword>
<reference evidence="2 3" key="1">
    <citation type="submission" date="2017-07" db="EMBL/GenBank/DDBJ databases">
        <title>Phylogenetic study on the rhizospheric bacterium Ochrobactrum sp. A44.</title>
        <authorList>
            <person name="Krzyzanowska D.M."/>
            <person name="Ossowicki A."/>
            <person name="Rajewska M."/>
            <person name="Maciag T."/>
            <person name="Kaczynski Z."/>
            <person name="Czerwicka M."/>
            <person name="Jafra S."/>
        </authorList>
    </citation>
    <scope>NUCLEOTIDE SEQUENCE [LARGE SCALE GENOMIC DNA]</scope>
    <source>
        <strain evidence="2 3">DSM 7216</strain>
    </source>
</reference>
<keyword evidence="1" id="KW-0472">Membrane</keyword>
<comment type="caution">
    <text evidence="2">The sequence shown here is derived from an EMBL/GenBank/DDBJ whole genome shotgun (WGS) entry which is preliminary data.</text>
</comment>
<feature type="transmembrane region" description="Helical" evidence="1">
    <location>
        <begin position="92"/>
        <end position="112"/>
    </location>
</feature>